<feature type="region of interest" description="Disordered" evidence="3">
    <location>
        <begin position="221"/>
        <end position="240"/>
    </location>
</feature>
<feature type="non-terminal residue" evidence="6">
    <location>
        <position position="1116"/>
    </location>
</feature>
<evidence type="ECO:0000256" key="3">
    <source>
        <dbReference type="SAM" id="MobiDB-lite"/>
    </source>
</evidence>
<dbReference type="Pfam" id="PF00621">
    <property type="entry name" value="RhoGEF"/>
    <property type="match status" value="1"/>
</dbReference>
<keyword evidence="7" id="KW-1185">Reference proteome</keyword>
<name>A0A087UYN1_STEMI</name>
<evidence type="ECO:0000259" key="4">
    <source>
        <dbReference type="PROSITE" id="PS50002"/>
    </source>
</evidence>
<dbReference type="InterPro" id="IPR011993">
    <property type="entry name" value="PH-like_dom_sf"/>
</dbReference>
<dbReference type="PANTHER" id="PTHR12845:SF5">
    <property type="entry name" value="EPHEXIN, ISOFORM D"/>
    <property type="match status" value="1"/>
</dbReference>
<dbReference type="Proteomes" id="UP000054359">
    <property type="component" value="Unassembled WGS sequence"/>
</dbReference>
<dbReference type="SUPFAM" id="SSF48065">
    <property type="entry name" value="DBL homology domain (DH-domain)"/>
    <property type="match status" value="1"/>
</dbReference>
<dbReference type="InterPro" id="IPR047271">
    <property type="entry name" value="Ephexin-like"/>
</dbReference>
<dbReference type="CDD" id="cd01221">
    <property type="entry name" value="PH_ephexin"/>
    <property type="match status" value="1"/>
</dbReference>
<dbReference type="PROSITE" id="PS50010">
    <property type="entry name" value="DH_2"/>
    <property type="match status" value="1"/>
</dbReference>
<dbReference type="FunFam" id="1.20.900.10:FF:000007">
    <property type="entry name" value="rho guanine nucleotide exchange factor 19"/>
    <property type="match status" value="1"/>
</dbReference>
<feature type="domain" description="DH" evidence="5">
    <location>
        <begin position="663"/>
        <end position="853"/>
    </location>
</feature>
<dbReference type="Gene3D" id="2.30.30.40">
    <property type="entry name" value="SH3 Domains"/>
    <property type="match status" value="1"/>
</dbReference>
<dbReference type="InterPro" id="IPR047270">
    <property type="entry name" value="PH_ephexin"/>
</dbReference>
<dbReference type="OMA" id="EHESVNT"/>
<gene>
    <name evidence="6" type="ORF">X975_14273</name>
</gene>
<feature type="region of interest" description="Disordered" evidence="3">
    <location>
        <begin position="84"/>
        <end position="113"/>
    </location>
</feature>
<dbReference type="CDD" id="cd00160">
    <property type="entry name" value="RhoGEF"/>
    <property type="match status" value="1"/>
</dbReference>
<dbReference type="GO" id="GO:0005085">
    <property type="term" value="F:guanyl-nucleotide exchange factor activity"/>
    <property type="evidence" value="ECO:0007669"/>
    <property type="project" value="InterPro"/>
</dbReference>
<sequence length="1116" mass="127404">MTLNLTMEHLNMKSSNSHVNDYSLQPNNSFLWRRSEAASELSKSSTNSSVSLTSSDYRNYYDVENYYSSLELEIEKDGEEHIYIDSQGSSSSGNYGSSTRSYENVHPTDVKNRKTDSYDEWADISDDDYLKSSLSTSQSSTLKKRKNKRASTHKVNSNTSKTSDSRKPMLNDTISFTDSSDTLINDEVANESTFDLADANHFYEPVYESLGNYLLEKNEHDDAEKDEQDDENCSISLSPDDGDNADFMHCSLTSLESAESSKLEKEQVCDLALASDNSNAVKKPGNKISQLKRHLSWTKNDIRLELSSKFNKIKIKKNGQNSTEIGVKVQEHESVNTSPKKKTFIKCILRQKSSSSIPLKRSPSPKKESAHFYVHLSMGREKQRPFSDSVVADESLKSSKNGLQQLRKQSEPILPLTTNDIKCSQQRPRVRKISNAPAIQRPKTPPPLPPMQIINNTKIVSSSCDKVSEKEQNIISCNSVYGCSDNTDSPLYTALDPDLVDSVNGKVSADYENDVFKNIRASNNTSLEDLLYADEQSSASNTRATSLTTSNCFNLPFLPAFQSELLKSPFEEEPMYQFYHKDVQQRATLWYSADGSESEFEDDNLSKLSDSDMHNHSKPPVLQSQMSAMDLVHGEGGQRTLWCEVPEVVESGILKTISPNDRKIQEAMFEVITSEASYLKSLNFLIEHFVQCPEFSGDFTEKHVLDKREKHVLFSDIQPVRDVSARLLADLEKRWLENIVLSNVCDIVYEHASKYFSVYVKYCSNQLYQERTLKELKEKRPDFVAVLKRLESNPVCQGLDMHSFLMLPMQRITRLPLLIDAIFHRLTVDSPIYESCKMALAMVNKLVAECNEGARKMERMEEMLVISQQLDFKDCKGFGLLSASRWLVKKGELVQLLLDNTNRRTFGRSSRWCKIQLYLFLFTDLLVVTRKKGDDSYFVVDYCPRNMLQVKAVDENTPPLPVRLPSSYRNLFQMTMLNNRDGKTVEMLLSCLLESDRTRWMDAVTPAKSENPDEKIYEEWDCPQVQCTHAYNAQQPDELSLEEADVVNVFRKMADGWFEGERIRDGVRGWFPSSHAVEIINSHVRARNLHQRYRLLMLSQTYLEEQYKAQAMLSKK</sequence>
<dbReference type="CDD" id="cd11793">
    <property type="entry name" value="SH3_ephexin1_like"/>
    <property type="match status" value="1"/>
</dbReference>
<dbReference type="Gene3D" id="2.30.29.30">
    <property type="entry name" value="Pleckstrin-homology domain (PH domain)/Phosphotyrosine-binding domain (PTB)"/>
    <property type="match status" value="1"/>
</dbReference>
<reference evidence="6 7" key="1">
    <citation type="submission" date="2013-11" db="EMBL/GenBank/DDBJ databases">
        <title>Genome sequencing of Stegodyphus mimosarum.</title>
        <authorList>
            <person name="Bechsgaard J."/>
        </authorList>
    </citation>
    <scope>NUCLEOTIDE SEQUENCE [LARGE SCALE GENOMIC DNA]</scope>
</reference>
<evidence type="ECO:0000313" key="6">
    <source>
        <dbReference type="EMBL" id="KFM82470.1"/>
    </source>
</evidence>
<dbReference type="InterPro" id="IPR036028">
    <property type="entry name" value="SH3-like_dom_sf"/>
</dbReference>
<feature type="region of interest" description="Disordered" evidence="3">
    <location>
        <begin position="135"/>
        <end position="173"/>
    </location>
</feature>
<dbReference type="Gene3D" id="1.20.900.10">
    <property type="entry name" value="Dbl homology (DH) domain"/>
    <property type="match status" value="1"/>
</dbReference>
<dbReference type="PANTHER" id="PTHR12845">
    <property type="entry name" value="GUANINE NUCLEOTIDE EXCHANGE FACTOR"/>
    <property type="match status" value="1"/>
</dbReference>
<proteinExistence type="predicted"/>
<evidence type="ECO:0000259" key="5">
    <source>
        <dbReference type="PROSITE" id="PS50010"/>
    </source>
</evidence>
<dbReference type="STRING" id="407821.A0A087UYN1"/>
<feature type="compositionally biased region" description="Basic residues" evidence="3">
    <location>
        <begin position="142"/>
        <end position="152"/>
    </location>
</feature>
<evidence type="ECO:0000256" key="1">
    <source>
        <dbReference type="ARBA" id="ARBA00022443"/>
    </source>
</evidence>
<protein>
    <submittedName>
        <fullName evidence="6">Rho guanine nucleotide exchange factor 26</fullName>
    </submittedName>
</protein>
<dbReference type="SUPFAM" id="SSF50729">
    <property type="entry name" value="PH domain-like"/>
    <property type="match status" value="1"/>
</dbReference>
<organism evidence="6 7">
    <name type="scientific">Stegodyphus mimosarum</name>
    <name type="common">African social velvet spider</name>
    <dbReference type="NCBI Taxonomy" id="407821"/>
    <lineage>
        <taxon>Eukaryota</taxon>
        <taxon>Metazoa</taxon>
        <taxon>Ecdysozoa</taxon>
        <taxon>Arthropoda</taxon>
        <taxon>Chelicerata</taxon>
        <taxon>Arachnida</taxon>
        <taxon>Araneae</taxon>
        <taxon>Araneomorphae</taxon>
        <taxon>Entelegynae</taxon>
        <taxon>Eresoidea</taxon>
        <taxon>Eresidae</taxon>
        <taxon>Stegodyphus</taxon>
    </lineage>
</organism>
<dbReference type="SUPFAM" id="SSF50044">
    <property type="entry name" value="SH3-domain"/>
    <property type="match status" value="1"/>
</dbReference>
<dbReference type="InterPro" id="IPR001452">
    <property type="entry name" value="SH3_domain"/>
</dbReference>
<keyword evidence="1 2" id="KW-0728">SH3 domain</keyword>
<dbReference type="OrthoDB" id="27593at2759"/>
<dbReference type="Pfam" id="PF00018">
    <property type="entry name" value="SH3_1"/>
    <property type="match status" value="1"/>
</dbReference>
<accession>A0A087UYN1</accession>
<evidence type="ECO:0000256" key="2">
    <source>
        <dbReference type="PROSITE-ProRule" id="PRU00192"/>
    </source>
</evidence>
<evidence type="ECO:0000313" key="7">
    <source>
        <dbReference type="Proteomes" id="UP000054359"/>
    </source>
</evidence>
<feature type="compositionally biased region" description="Low complexity" evidence="3">
    <location>
        <begin position="86"/>
        <end position="101"/>
    </location>
</feature>
<dbReference type="InterPro" id="IPR035899">
    <property type="entry name" value="DBL_dom_sf"/>
</dbReference>
<dbReference type="InterPro" id="IPR000219">
    <property type="entry name" value="DH_dom"/>
</dbReference>
<dbReference type="EMBL" id="KK122313">
    <property type="protein sequence ID" value="KFM82470.1"/>
    <property type="molecule type" value="Genomic_DNA"/>
</dbReference>
<dbReference type="PROSITE" id="PS50002">
    <property type="entry name" value="SH3"/>
    <property type="match status" value="1"/>
</dbReference>
<dbReference type="SMART" id="SM00325">
    <property type="entry name" value="RhoGEF"/>
    <property type="match status" value="1"/>
</dbReference>
<feature type="domain" description="SH3" evidence="4">
    <location>
        <begin position="1020"/>
        <end position="1081"/>
    </location>
</feature>
<dbReference type="AlphaFoldDB" id="A0A087UYN1"/>
<feature type="compositionally biased region" description="Polar residues" evidence="3">
    <location>
        <begin position="153"/>
        <end position="162"/>
    </location>
</feature>
<dbReference type="SMART" id="SM00326">
    <property type="entry name" value="SH3"/>
    <property type="match status" value="1"/>
</dbReference>